<name>A0A6I3KVV0_9NOCA</name>
<accession>A0A6I3KVV0</accession>
<evidence type="ECO:0000256" key="1">
    <source>
        <dbReference type="SAM" id="Phobius"/>
    </source>
</evidence>
<dbReference type="RefSeq" id="WP_154788124.1">
    <property type="nucleotide sequence ID" value="NZ_WMBB01000005.1"/>
</dbReference>
<gene>
    <name evidence="2" type="ORF">GLP40_13105</name>
</gene>
<sequence length="135" mass="14649">MTKPAQSPVGVNGRRPTSRLFLGLIAGSVGGAIVTTVAAIGLFMHRTDTIQTYPASSAGNYAAAVKRVHSPMDIDRYEVWLGRLVDGGVPRGHVVTVPLAWSTEPRIDWNQDMVVLHFQPGGEIRVPMTMVLDDR</sequence>
<proteinExistence type="predicted"/>
<feature type="transmembrane region" description="Helical" evidence="1">
    <location>
        <begin position="20"/>
        <end position="43"/>
    </location>
</feature>
<keyword evidence="1" id="KW-1133">Transmembrane helix</keyword>
<evidence type="ECO:0000313" key="2">
    <source>
        <dbReference type="EMBL" id="MTE13707.1"/>
    </source>
</evidence>
<keyword evidence="3" id="KW-1185">Reference proteome</keyword>
<keyword evidence="1" id="KW-0472">Membrane</keyword>
<reference evidence="2 3" key="1">
    <citation type="submission" date="2019-11" db="EMBL/GenBank/DDBJ databases">
        <title>Nocardia sp. nov. CT2-14 isolated from soil.</title>
        <authorList>
            <person name="Kanchanasin P."/>
            <person name="Tanasupawat S."/>
            <person name="Yuki M."/>
            <person name="Kudo T."/>
        </authorList>
    </citation>
    <scope>NUCLEOTIDE SEQUENCE [LARGE SCALE GENOMIC DNA]</scope>
    <source>
        <strain evidence="2 3">CT2-14</strain>
    </source>
</reference>
<dbReference type="EMBL" id="WMBB01000005">
    <property type="protein sequence ID" value="MTE13707.1"/>
    <property type="molecule type" value="Genomic_DNA"/>
</dbReference>
<protein>
    <submittedName>
        <fullName evidence="2">Uncharacterized protein</fullName>
    </submittedName>
</protein>
<organism evidence="2 3">
    <name type="scientific">Nocardia aurantiaca</name>
    <dbReference type="NCBI Taxonomy" id="2675850"/>
    <lineage>
        <taxon>Bacteria</taxon>
        <taxon>Bacillati</taxon>
        <taxon>Actinomycetota</taxon>
        <taxon>Actinomycetes</taxon>
        <taxon>Mycobacteriales</taxon>
        <taxon>Nocardiaceae</taxon>
        <taxon>Nocardia</taxon>
    </lineage>
</organism>
<evidence type="ECO:0000313" key="3">
    <source>
        <dbReference type="Proteomes" id="UP000432464"/>
    </source>
</evidence>
<dbReference type="AlphaFoldDB" id="A0A6I3KVV0"/>
<keyword evidence="1" id="KW-0812">Transmembrane</keyword>
<dbReference type="Proteomes" id="UP000432464">
    <property type="component" value="Unassembled WGS sequence"/>
</dbReference>
<comment type="caution">
    <text evidence="2">The sequence shown here is derived from an EMBL/GenBank/DDBJ whole genome shotgun (WGS) entry which is preliminary data.</text>
</comment>